<comment type="subcellular location">
    <subcellularLocation>
        <location evidence="1">Membrane</location>
        <topology evidence="1">Multi-pass membrane protein</topology>
    </subcellularLocation>
</comment>
<name>A0A420HBI4_9PEZI</name>
<evidence type="ECO:0000256" key="1">
    <source>
        <dbReference type="ARBA" id="ARBA00004141"/>
    </source>
</evidence>
<gene>
    <name evidence="6" type="ORF">OnM2_094005</name>
</gene>
<evidence type="ECO:0000313" key="7">
    <source>
        <dbReference type="Proteomes" id="UP000286134"/>
    </source>
</evidence>
<evidence type="ECO:0000256" key="2">
    <source>
        <dbReference type="ARBA" id="ARBA00022692"/>
    </source>
</evidence>
<evidence type="ECO:0000256" key="5">
    <source>
        <dbReference type="SAM" id="Phobius"/>
    </source>
</evidence>
<dbReference type="AlphaFoldDB" id="A0A420HBI4"/>
<dbReference type="GO" id="GO:0004521">
    <property type="term" value="F:RNA endonuclease activity"/>
    <property type="evidence" value="ECO:0007669"/>
    <property type="project" value="InterPro"/>
</dbReference>
<dbReference type="InterPro" id="IPR026770">
    <property type="entry name" value="RNase_K"/>
</dbReference>
<sequence>MKPFVSAIQAWSCIVVSIFAIVILSIIGLLFKSNHHALMGSVNDPVDGAVTARTVFSAVIVYAVFLVGCGCQAFLNTREYRRGAIRIS</sequence>
<dbReference type="GO" id="GO:0016020">
    <property type="term" value="C:membrane"/>
    <property type="evidence" value="ECO:0007669"/>
    <property type="project" value="UniProtKB-SubCell"/>
</dbReference>
<dbReference type="InterPro" id="IPR056552">
    <property type="entry name" value="Ribonucl_Kappa"/>
</dbReference>
<feature type="transmembrane region" description="Helical" evidence="5">
    <location>
        <begin position="12"/>
        <end position="31"/>
    </location>
</feature>
<reference evidence="6 7" key="1">
    <citation type="journal article" date="2018" name="BMC Genomics">
        <title>Comparative genome analyses reveal sequence features reflecting distinct modes of host-adaptation between dicot and monocot powdery mildew.</title>
        <authorList>
            <person name="Wu Y."/>
            <person name="Ma X."/>
            <person name="Pan Z."/>
            <person name="Kale S.D."/>
            <person name="Song Y."/>
            <person name="King H."/>
            <person name="Zhang Q."/>
            <person name="Presley C."/>
            <person name="Deng X."/>
            <person name="Wei C.I."/>
            <person name="Xiao S."/>
        </authorList>
    </citation>
    <scope>NUCLEOTIDE SEQUENCE [LARGE SCALE GENOMIC DNA]</scope>
    <source>
        <strain evidence="6">UMSG2</strain>
    </source>
</reference>
<dbReference type="Proteomes" id="UP000286134">
    <property type="component" value="Unassembled WGS sequence"/>
</dbReference>
<feature type="transmembrane region" description="Helical" evidence="5">
    <location>
        <begin position="51"/>
        <end position="75"/>
    </location>
</feature>
<comment type="caution">
    <text evidence="6">The sequence shown here is derived from an EMBL/GenBank/DDBJ whole genome shotgun (WGS) entry which is preliminary data.</text>
</comment>
<evidence type="ECO:0000313" key="6">
    <source>
        <dbReference type="EMBL" id="RKF54790.1"/>
    </source>
</evidence>
<dbReference type="PANTHER" id="PTHR31733">
    <property type="entry name" value="RIBONUCLEASE KAPPA"/>
    <property type="match status" value="1"/>
</dbReference>
<protein>
    <submittedName>
        <fullName evidence="6">Uncharacterized protein</fullName>
    </submittedName>
</protein>
<organism evidence="6 7">
    <name type="scientific">Erysiphe neolycopersici</name>
    <dbReference type="NCBI Taxonomy" id="212602"/>
    <lineage>
        <taxon>Eukaryota</taxon>
        <taxon>Fungi</taxon>
        <taxon>Dikarya</taxon>
        <taxon>Ascomycota</taxon>
        <taxon>Pezizomycotina</taxon>
        <taxon>Leotiomycetes</taxon>
        <taxon>Erysiphales</taxon>
        <taxon>Erysiphaceae</taxon>
        <taxon>Erysiphe</taxon>
    </lineage>
</organism>
<dbReference type="OrthoDB" id="67317at2759"/>
<keyword evidence="3 5" id="KW-1133">Transmembrane helix</keyword>
<evidence type="ECO:0000256" key="3">
    <source>
        <dbReference type="ARBA" id="ARBA00022989"/>
    </source>
</evidence>
<dbReference type="STRING" id="212602.A0A420HBI4"/>
<keyword evidence="7" id="KW-1185">Reference proteome</keyword>
<proteinExistence type="predicted"/>
<dbReference type="EMBL" id="MCFK01009494">
    <property type="protein sequence ID" value="RKF54790.1"/>
    <property type="molecule type" value="Genomic_DNA"/>
</dbReference>
<keyword evidence="4 5" id="KW-0472">Membrane</keyword>
<dbReference type="Pfam" id="PF23489">
    <property type="entry name" value="V-ATPase_su_f"/>
    <property type="match status" value="1"/>
</dbReference>
<accession>A0A420HBI4</accession>
<keyword evidence="2 5" id="KW-0812">Transmembrane</keyword>
<evidence type="ECO:0000256" key="4">
    <source>
        <dbReference type="ARBA" id="ARBA00023136"/>
    </source>
</evidence>